<protein>
    <submittedName>
        <fullName evidence="1">Uncharacterized protein</fullName>
    </submittedName>
</protein>
<dbReference type="EMBL" id="LWCA01001635">
    <property type="protein sequence ID" value="OAF64753.1"/>
    <property type="molecule type" value="Genomic_DNA"/>
</dbReference>
<evidence type="ECO:0000313" key="1">
    <source>
        <dbReference type="EMBL" id="OAF64753.1"/>
    </source>
</evidence>
<dbReference type="Proteomes" id="UP000078046">
    <property type="component" value="Unassembled WGS sequence"/>
</dbReference>
<feature type="non-terminal residue" evidence="1">
    <location>
        <position position="383"/>
    </location>
</feature>
<organism evidence="1 2">
    <name type="scientific">Intoshia linei</name>
    <dbReference type="NCBI Taxonomy" id="1819745"/>
    <lineage>
        <taxon>Eukaryota</taxon>
        <taxon>Metazoa</taxon>
        <taxon>Spiralia</taxon>
        <taxon>Lophotrochozoa</taxon>
        <taxon>Mesozoa</taxon>
        <taxon>Orthonectida</taxon>
        <taxon>Rhopaluridae</taxon>
        <taxon>Intoshia</taxon>
    </lineage>
</organism>
<name>A0A177ATQ0_9BILA</name>
<sequence>MENRCVICEKKEKTRMAYGCKACSMCICFYTRHKSSNLKCKKDVPCQESIEINKINLMCKKCQIIIKLEKCKLKFNQKKRKTIEKDDIKNILLPKRSKSLCALLVDNYNVDSDDAITLIKLLIIRIKKKVWSIQFVQIIPFDIRKRMVDASSTSLLILHLARINLNIDILTLSKDQYITHATLKLTSWGTCLYNNIRRVKNMIQNFDQCTLDFVSIILLLCYDTIGIISKFIYDKLRMWRLHIYECLEYHFESISKNCRTPGIFMHFFKFYSEFTEDFKTLINDSIKALFGDQVNLNSDQVCKKIELHLQSNFGNHLVHSEKFMFCSEKKNLYLDIYPIHKFEENSEKLDEETISAYNWTQLPSRQHFTSWNNLHYSTPIKEE</sequence>
<evidence type="ECO:0000313" key="2">
    <source>
        <dbReference type="Proteomes" id="UP000078046"/>
    </source>
</evidence>
<gene>
    <name evidence="1" type="ORF">A3Q56_07536</name>
</gene>
<proteinExistence type="predicted"/>
<keyword evidence="2" id="KW-1185">Reference proteome</keyword>
<dbReference type="AlphaFoldDB" id="A0A177ATQ0"/>
<comment type="caution">
    <text evidence="1">The sequence shown here is derived from an EMBL/GenBank/DDBJ whole genome shotgun (WGS) entry which is preliminary data.</text>
</comment>
<reference evidence="1 2" key="1">
    <citation type="submission" date="2016-04" db="EMBL/GenBank/DDBJ databases">
        <title>The genome of Intoshia linei affirms orthonectids as highly simplified spiralians.</title>
        <authorList>
            <person name="Mikhailov K.V."/>
            <person name="Slusarev G.S."/>
            <person name="Nikitin M.A."/>
            <person name="Logacheva M.D."/>
            <person name="Penin A."/>
            <person name="Aleoshin V."/>
            <person name="Panchin Y.V."/>
        </authorList>
    </citation>
    <scope>NUCLEOTIDE SEQUENCE [LARGE SCALE GENOMIC DNA]</scope>
    <source>
        <strain evidence="1">Intl2013</strain>
        <tissue evidence="1">Whole animal</tissue>
    </source>
</reference>
<accession>A0A177ATQ0</accession>